<feature type="coiled-coil region" evidence="1">
    <location>
        <begin position="143"/>
        <end position="170"/>
    </location>
</feature>
<gene>
    <name evidence="4" type="ORF">SAMN05421736_101765</name>
</gene>
<evidence type="ECO:0000256" key="2">
    <source>
        <dbReference type="SAM" id="MobiDB-lite"/>
    </source>
</evidence>
<sequence length="324" mass="34870">MKLDFAKQLARGYKNGMLLLLSALFLLAAGCGQGSGSGSSDSSLDEGTGGDGEAVRGELPDTTVSPEDLNGLITDELSLLPYGISEEIWGKAEYQEPTGKWFMHNGAGVFGYGLTSGTQKAGDDFSVILIAHEENGVPLERDVRIQLTELDDAYEKKERLTDEMVDVEAVGREETIFTGILPEKENVSYLLSAEILDDKGDVEDTMVSLIYVPAQEINASLAIAGDDGISISAPEITLVLENEGPTNLFFGVVYTVEKKANGGWEAVNLDEAFISLGIILPAGESYEQQVDISKLGKGEYRITKEIQADGLDLTDAVQVEFVIE</sequence>
<feature type="region of interest" description="Disordered" evidence="2">
    <location>
        <begin position="36"/>
        <end position="67"/>
    </location>
</feature>
<dbReference type="PROSITE" id="PS51257">
    <property type="entry name" value="PROKAR_LIPOPROTEIN"/>
    <property type="match status" value="1"/>
</dbReference>
<evidence type="ECO:0000259" key="3">
    <source>
        <dbReference type="Pfam" id="PF20251"/>
    </source>
</evidence>
<dbReference type="Pfam" id="PF20251">
    <property type="entry name" value="Big_14"/>
    <property type="match status" value="1"/>
</dbReference>
<evidence type="ECO:0000313" key="4">
    <source>
        <dbReference type="EMBL" id="SDY24650.1"/>
    </source>
</evidence>
<evidence type="ECO:0000313" key="5">
    <source>
        <dbReference type="Proteomes" id="UP000198935"/>
    </source>
</evidence>
<keyword evidence="1" id="KW-0175">Coiled coil</keyword>
<organism evidence="4 5">
    <name type="scientific">Evansella caseinilytica</name>
    <dbReference type="NCBI Taxonomy" id="1503961"/>
    <lineage>
        <taxon>Bacteria</taxon>
        <taxon>Bacillati</taxon>
        <taxon>Bacillota</taxon>
        <taxon>Bacilli</taxon>
        <taxon>Bacillales</taxon>
        <taxon>Bacillaceae</taxon>
        <taxon>Evansella</taxon>
    </lineage>
</organism>
<reference evidence="5" key="1">
    <citation type="submission" date="2016-10" db="EMBL/GenBank/DDBJ databases">
        <authorList>
            <person name="Varghese N."/>
            <person name="Submissions S."/>
        </authorList>
    </citation>
    <scope>NUCLEOTIDE SEQUENCE [LARGE SCALE GENOMIC DNA]</scope>
    <source>
        <strain evidence="5">SP</strain>
    </source>
</reference>
<dbReference type="EMBL" id="FNPI01000001">
    <property type="protein sequence ID" value="SDY24650.1"/>
    <property type="molecule type" value="Genomic_DNA"/>
</dbReference>
<feature type="domain" description="Bacterial Ig-like" evidence="3">
    <location>
        <begin position="233"/>
        <end position="311"/>
    </location>
</feature>
<accession>A0A1H3IAD2</accession>
<name>A0A1H3IAD2_9BACI</name>
<dbReference type="STRING" id="1503961.SAMN05421736_101765"/>
<keyword evidence="5" id="KW-1185">Reference proteome</keyword>
<proteinExistence type="predicted"/>
<dbReference type="InterPro" id="IPR046878">
    <property type="entry name" value="Big_14"/>
</dbReference>
<protein>
    <recommendedName>
        <fullName evidence="3">Bacterial Ig-like domain-containing protein</fullName>
    </recommendedName>
</protein>
<evidence type="ECO:0000256" key="1">
    <source>
        <dbReference type="SAM" id="Coils"/>
    </source>
</evidence>
<dbReference type="AlphaFoldDB" id="A0A1H3IAD2"/>
<dbReference type="OrthoDB" id="2965516at2"/>
<dbReference type="Proteomes" id="UP000198935">
    <property type="component" value="Unassembled WGS sequence"/>
</dbReference>